<gene>
    <name evidence="2" type="ORF">GCM10023171_34030</name>
</gene>
<feature type="transmembrane region" description="Helical" evidence="1">
    <location>
        <begin position="168"/>
        <end position="187"/>
    </location>
</feature>
<name>A0ABP8PRL5_9MICO</name>
<evidence type="ECO:0000313" key="2">
    <source>
        <dbReference type="EMBL" id="GAA4490946.1"/>
    </source>
</evidence>
<proteinExistence type="predicted"/>
<dbReference type="RefSeq" id="WP_345188639.1">
    <property type="nucleotide sequence ID" value="NZ_BAABGP010000024.1"/>
</dbReference>
<keyword evidence="1" id="KW-0472">Membrane</keyword>
<keyword evidence="1" id="KW-0812">Transmembrane</keyword>
<protein>
    <recommendedName>
        <fullName evidence="4">PH domain-containing protein</fullName>
    </recommendedName>
</protein>
<evidence type="ECO:0008006" key="4">
    <source>
        <dbReference type="Google" id="ProtNLM"/>
    </source>
</evidence>
<dbReference type="Proteomes" id="UP001500731">
    <property type="component" value="Unassembled WGS sequence"/>
</dbReference>
<sequence>MSSPELLPVGARTYRATTGIAVLVVCAVLSVFLLGDAVVRGSWGLMLLYAPWVLLVLWLIYEISVVSMVRVDEEGAVVQNVLRRTSFGWRRVTALDLRWQLDFALEDGRRLSCWGGPGRIQSPRMSRGGDGVKVPESLRTLTEVSARWEHAVEQPTGADAPIRRSWDWPALAALVVIVVWAVIAIAVTR</sequence>
<reference evidence="3" key="1">
    <citation type="journal article" date="2019" name="Int. J. Syst. Evol. Microbiol.">
        <title>The Global Catalogue of Microorganisms (GCM) 10K type strain sequencing project: providing services to taxonomists for standard genome sequencing and annotation.</title>
        <authorList>
            <consortium name="The Broad Institute Genomics Platform"/>
            <consortium name="The Broad Institute Genome Sequencing Center for Infectious Disease"/>
            <person name="Wu L."/>
            <person name="Ma J."/>
        </authorList>
    </citation>
    <scope>NUCLEOTIDE SEQUENCE [LARGE SCALE GENOMIC DNA]</scope>
    <source>
        <strain evidence="3">JCM 17839</strain>
    </source>
</reference>
<keyword evidence="1" id="KW-1133">Transmembrane helix</keyword>
<comment type="caution">
    <text evidence="2">The sequence shown here is derived from an EMBL/GenBank/DDBJ whole genome shotgun (WGS) entry which is preliminary data.</text>
</comment>
<dbReference type="EMBL" id="BAABGP010000024">
    <property type="protein sequence ID" value="GAA4490946.1"/>
    <property type="molecule type" value="Genomic_DNA"/>
</dbReference>
<evidence type="ECO:0000256" key="1">
    <source>
        <dbReference type="SAM" id="Phobius"/>
    </source>
</evidence>
<feature type="transmembrane region" description="Helical" evidence="1">
    <location>
        <begin position="42"/>
        <end position="61"/>
    </location>
</feature>
<organism evidence="2 3">
    <name type="scientific">Microbacterium panaciterrae</name>
    <dbReference type="NCBI Taxonomy" id="985759"/>
    <lineage>
        <taxon>Bacteria</taxon>
        <taxon>Bacillati</taxon>
        <taxon>Actinomycetota</taxon>
        <taxon>Actinomycetes</taxon>
        <taxon>Micrococcales</taxon>
        <taxon>Microbacteriaceae</taxon>
        <taxon>Microbacterium</taxon>
    </lineage>
</organism>
<keyword evidence="3" id="KW-1185">Reference proteome</keyword>
<accession>A0ABP8PRL5</accession>
<evidence type="ECO:0000313" key="3">
    <source>
        <dbReference type="Proteomes" id="UP001500731"/>
    </source>
</evidence>
<feature type="transmembrane region" description="Helical" evidence="1">
    <location>
        <begin position="16"/>
        <end position="35"/>
    </location>
</feature>